<dbReference type="Proteomes" id="UP000572212">
    <property type="component" value="Unassembled WGS sequence"/>
</dbReference>
<dbReference type="AlphaFoldDB" id="A0A841RN20"/>
<keyword evidence="1" id="KW-1133">Transmembrane helix</keyword>
<evidence type="ECO:0008006" key="4">
    <source>
        <dbReference type="Google" id="ProtNLM"/>
    </source>
</evidence>
<reference evidence="2 3" key="1">
    <citation type="submission" date="2020-08" db="EMBL/GenBank/DDBJ databases">
        <title>Genomic Encyclopedia of Type Strains, Phase IV (KMG-IV): sequencing the most valuable type-strain genomes for metagenomic binning, comparative biology and taxonomic classification.</title>
        <authorList>
            <person name="Goeker M."/>
        </authorList>
    </citation>
    <scope>NUCLEOTIDE SEQUENCE [LARGE SCALE GENOMIC DNA]</scope>
    <source>
        <strain evidence="2 3">DSM 11805</strain>
    </source>
</reference>
<organism evidence="2 3">
    <name type="scientific">Gracilibacillus halotolerans</name>
    <dbReference type="NCBI Taxonomy" id="74386"/>
    <lineage>
        <taxon>Bacteria</taxon>
        <taxon>Bacillati</taxon>
        <taxon>Bacillota</taxon>
        <taxon>Bacilli</taxon>
        <taxon>Bacillales</taxon>
        <taxon>Bacillaceae</taxon>
        <taxon>Gracilibacillus</taxon>
    </lineage>
</organism>
<protein>
    <recommendedName>
        <fullName evidence="4">Intracellular proteinase inhibitor</fullName>
    </recommendedName>
</protein>
<feature type="transmembrane region" description="Helical" evidence="1">
    <location>
        <begin position="7"/>
        <end position="25"/>
    </location>
</feature>
<keyword evidence="1" id="KW-0812">Transmembrane</keyword>
<accession>A0A841RN20</accession>
<name>A0A841RN20_9BACI</name>
<evidence type="ECO:0000256" key="1">
    <source>
        <dbReference type="SAM" id="Phobius"/>
    </source>
</evidence>
<proteinExistence type="predicted"/>
<gene>
    <name evidence="2" type="ORF">GGQ92_002089</name>
</gene>
<dbReference type="RefSeq" id="WP_184248194.1">
    <property type="nucleotide sequence ID" value="NZ_BAAACU010000042.1"/>
</dbReference>
<keyword evidence="1" id="KW-0472">Membrane</keyword>
<evidence type="ECO:0000313" key="3">
    <source>
        <dbReference type="Proteomes" id="UP000572212"/>
    </source>
</evidence>
<dbReference type="EMBL" id="JACHON010000010">
    <property type="protein sequence ID" value="MBB6513282.1"/>
    <property type="molecule type" value="Genomic_DNA"/>
</dbReference>
<evidence type="ECO:0000313" key="2">
    <source>
        <dbReference type="EMBL" id="MBB6513282.1"/>
    </source>
</evidence>
<keyword evidence="3" id="KW-1185">Reference proteome</keyword>
<sequence>MNKAIRTILIIIGVGLVIFFGYEYATEPKMVDGVLSKDIDEKGKPVEVTKVFTPEDSIYFSAKQNRFWIDEARIIWYKGDFEQENRILVQENVKVNDAKYFSAKLTIPEGLEEGSYGVIIYVQDKEIMEEKATFELEV</sequence>
<comment type="caution">
    <text evidence="2">The sequence shown here is derived from an EMBL/GenBank/DDBJ whole genome shotgun (WGS) entry which is preliminary data.</text>
</comment>